<dbReference type="RefSeq" id="WP_377813602.1">
    <property type="nucleotide sequence ID" value="NZ_JBHRSJ010000012.1"/>
</dbReference>
<feature type="signal peptide" evidence="1">
    <location>
        <begin position="1"/>
        <end position="21"/>
    </location>
</feature>
<name>A0ABV7AR50_9GAMM</name>
<accession>A0ABV7AR50</accession>
<dbReference type="Proteomes" id="UP001595457">
    <property type="component" value="Unassembled WGS sequence"/>
</dbReference>
<organism evidence="2 3">
    <name type="scientific">Azotobacter bryophylli</name>
    <dbReference type="NCBI Taxonomy" id="1986537"/>
    <lineage>
        <taxon>Bacteria</taxon>
        <taxon>Pseudomonadati</taxon>
        <taxon>Pseudomonadota</taxon>
        <taxon>Gammaproteobacteria</taxon>
        <taxon>Pseudomonadales</taxon>
        <taxon>Pseudomonadaceae</taxon>
        <taxon>Azotobacter</taxon>
    </lineage>
</organism>
<proteinExistence type="predicted"/>
<evidence type="ECO:0000256" key="1">
    <source>
        <dbReference type="SAM" id="SignalP"/>
    </source>
</evidence>
<sequence>MRYLPLSVLLLPLLAAAPAHSADWPAGAKADFVRECLNGAKARYKEAAAQDYCACAADKVSAGLSESEMTQLHKQKQISPELQQRVARLSGACLSQLNQ</sequence>
<gene>
    <name evidence="2" type="ORF">ACFOJE_07090</name>
</gene>
<feature type="chain" id="PRO_5047066795" evidence="1">
    <location>
        <begin position="22"/>
        <end position="99"/>
    </location>
</feature>
<reference evidence="3" key="1">
    <citation type="journal article" date="2019" name="Int. J. Syst. Evol. Microbiol.">
        <title>The Global Catalogue of Microorganisms (GCM) 10K type strain sequencing project: providing services to taxonomists for standard genome sequencing and annotation.</title>
        <authorList>
            <consortium name="The Broad Institute Genomics Platform"/>
            <consortium name="The Broad Institute Genome Sequencing Center for Infectious Disease"/>
            <person name="Wu L."/>
            <person name="Ma J."/>
        </authorList>
    </citation>
    <scope>NUCLEOTIDE SEQUENCE [LARGE SCALE GENOMIC DNA]</scope>
    <source>
        <strain evidence="3">KCTC 62195</strain>
    </source>
</reference>
<comment type="caution">
    <text evidence="2">The sequence shown here is derived from an EMBL/GenBank/DDBJ whole genome shotgun (WGS) entry which is preliminary data.</text>
</comment>
<evidence type="ECO:0000313" key="2">
    <source>
        <dbReference type="EMBL" id="MFC2971978.1"/>
    </source>
</evidence>
<keyword evidence="1" id="KW-0732">Signal</keyword>
<evidence type="ECO:0000313" key="3">
    <source>
        <dbReference type="Proteomes" id="UP001595457"/>
    </source>
</evidence>
<dbReference type="EMBL" id="JBHRSJ010000012">
    <property type="protein sequence ID" value="MFC2971978.1"/>
    <property type="molecule type" value="Genomic_DNA"/>
</dbReference>
<protein>
    <submittedName>
        <fullName evidence="2">Uncharacterized protein</fullName>
    </submittedName>
</protein>
<keyword evidence="3" id="KW-1185">Reference proteome</keyword>